<proteinExistence type="predicted"/>
<dbReference type="AlphaFoldDB" id="A0A7G2JY33"/>
<accession>A0A7G2JY33</accession>
<organism evidence="1">
    <name type="scientific">Haemophilus influenzae HK1212</name>
    <dbReference type="NCBI Taxonomy" id="456482"/>
    <lineage>
        <taxon>Bacteria</taxon>
        <taxon>Pseudomonadati</taxon>
        <taxon>Pseudomonadota</taxon>
        <taxon>Gammaproteobacteria</taxon>
        <taxon>Pasteurellales</taxon>
        <taxon>Pasteurellaceae</taxon>
        <taxon>Haemophilus</taxon>
    </lineage>
</organism>
<evidence type="ECO:0000313" key="1">
    <source>
        <dbReference type="EMBL" id="EFA28174.1"/>
    </source>
</evidence>
<reference evidence="1" key="1">
    <citation type="journal article" date="2010" name="Genomics">
        <title>Tracing phylogenomic events leading to diversity of Haemophilus influenzae and the emergence of Brazilian Purpuric Fever (BPF)-associated clones.</title>
        <authorList>
            <person name="Papazisi L."/>
            <person name="Ratnayake S."/>
            <person name="Remortel B.G."/>
            <person name="Bock G.R."/>
            <person name="Liang W."/>
            <person name="Saeed A.I."/>
            <person name="Liu J."/>
            <person name="Fleischmann R.D."/>
            <person name="Kilian M."/>
            <person name="Peterson S.N."/>
        </authorList>
    </citation>
    <scope>NUCLEOTIDE SEQUENCE [LARGE SCALE GENOMIC DNA]</scope>
    <source>
        <strain evidence="1">HK1212</strain>
    </source>
</reference>
<dbReference type="EMBL" id="ABFC01000893">
    <property type="protein sequence ID" value="EFA28174.1"/>
    <property type="molecule type" value="Genomic_DNA"/>
</dbReference>
<comment type="caution">
    <text evidence="1">The sequence shown here is derived from an EMBL/GenBank/DDBJ whole genome shotgun (WGS) entry which is preliminary data.</text>
</comment>
<gene>
    <name evidence="1" type="ORF">HAINFHK1212_1976</name>
</gene>
<name>A0A7G2JY33_HAEIF</name>
<protein>
    <submittedName>
        <fullName evidence="1">Uncharacterized protein</fullName>
    </submittedName>
</protein>
<sequence length="39" mass="5042">MRIWQNWKKCGRIQEYYIFYRLISLKSAVNFYRTFIIYE</sequence>